<keyword evidence="1" id="KW-1133">Transmembrane helix</keyword>
<keyword evidence="3" id="KW-1185">Reference proteome</keyword>
<keyword evidence="1" id="KW-0472">Membrane</keyword>
<evidence type="ECO:0008006" key="4">
    <source>
        <dbReference type="Google" id="ProtNLM"/>
    </source>
</evidence>
<reference evidence="2" key="1">
    <citation type="submission" date="2021-01" db="EMBL/GenBank/DDBJ databases">
        <authorList>
            <consortium name="Genoscope - CEA"/>
            <person name="William W."/>
        </authorList>
    </citation>
    <scope>NUCLEOTIDE SEQUENCE</scope>
</reference>
<dbReference type="Proteomes" id="UP000689195">
    <property type="component" value="Unassembled WGS sequence"/>
</dbReference>
<dbReference type="EMBL" id="CAJJDO010000306">
    <property type="protein sequence ID" value="CAD8215078.1"/>
    <property type="molecule type" value="Genomic_DNA"/>
</dbReference>
<protein>
    <recommendedName>
        <fullName evidence="4">Transmembrane protein</fullName>
    </recommendedName>
</protein>
<proteinExistence type="predicted"/>
<sequence>MMIIQVAKILLKLNIWDQHVNVHQDYFLRQQQIHASYVIHHGKTFFKQLLIALQVVKHLQIEYQKDYNVYVQLVIMNINSISISIQIIILLQKIFCQVHVINYVLIMNNYGIIHIQSQMI</sequence>
<feature type="transmembrane region" description="Helical" evidence="1">
    <location>
        <begin position="69"/>
        <end position="91"/>
    </location>
</feature>
<accession>A0A8S1YN45</accession>
<evidence type="ECO:0000313" key="2">
    <source>
        <dbReference type="EMBL" id="CAD8215078.1"/>
    </source>
</evidence>
<dbReference type="AlphaFoldDB" id="A0A8S1YN45"/>
<comment type="caution">
    <text evidence="2">The sequence shown here is derived from an EMBL/GenBank/DDBJ whole genome shotgun (WGS) entry which is preliminary data.</text>
</comment>
<evidence type="ECO:0000313" key="3">
    <source>
        <dbReference type="Proteomes" id="UP000689195"/>
    </source>
</evidence>
<evidence type="ECO:0000256" key="1">
    <source>
        <dbReference type="SAM" id="Phobius"/>
    </source>
</evidence>
<keyword evidence="1" id="KW-0812">Transmembrane</keyword>
<gene>
    <name evidence="2" type="ORF">PPENT_87.1.T3060001</name>
</gene>
<organism evidence="2 3">
    <name type="scientific">Paramecium pentaurelia</name>
    <dbReference type="NCBI Taxonomy" id="43138"/>
    <lineage>
        <taxon>Eukaryota</taxon>
        <taxon>Sar</taxon>
        <taxon>Alveolata</taxon>
        <taxon>Ciliophora</taxon>
        <taxon>Intramacronucleata</taxon>
        <taxon>Oligohymenophorea</taxon>
        <taxon>Peniculida</taxon>
        <taxon>Parameciidae</taxon>
        <taxon>Paramecium</taxon>
    </lineage>
</organism>
<name>A0A8S1YN45_9CILI</name>